<dbReference type="AlphaFoldDB" id="A0A9P3HMV4"/>
<comment type="caution">
    <text evidence="2">The sequence shown here is derived from an EMBL/GenBank/DDBJ whole genome shotgun (WGS) entry which is preliminary data.</text>
</comment>
<dbReference type="Proteomes" id="UP000827284">
    <property type="component" value="Unassembled WGS sequence"/>
</dbReference>
<feature type="region of interest" description="Disordered" evidence="1">
    <location>
        <begin position="53"/>
        <end position="87"/>
    </location>
</feature>
<gene>
    <name evidence="2" type="ORF">EMPS_11573</name>
</gene>
<evidence type="ECO:0000313" key="3">
    <source>
        <dbReference type="Proteomes" id="UP000827284"/>
    </source>
</evidence>
<reference evidence="2" key="2">
    <citation type="journal article" date="2022" name="Microbiol. Resour. Announc.">
        <title>Whole-Genome Sequence of Entomortierella parvispora E1425, a Mucoromycotan Fungus Associated with Burkholderiaceae-Related Endosymbiotic Bacteria.</title>
        <authorList>
            <person name="Herlambang A."/>
            <person name="Guo Y."/>
            <person name="Takashima Y."/>
            <person name="Narisawa K."/>
            <person name="Ohta H."/>
            <person name="Nishizawa T."/>
        </authorList>
    </citation>
    <scope>NUCLEOTIDE SEQUENCE</scope>
    <source>
        <strain evidence="2">E1425</strain>
    </source>
</reference>
<reference evidence="2" key="1">
    <citation type="submission" date="2021-11" db="EMBL/GenBank/DDBJ databases">
        <authorList>
            <person name="Herlambang A."/>
            <person name="Guo Y."/>
            <person name="Takashima Y."/>
            <person name="Nishizawa T."/>
        </authorList>
    </citation>
    <scope>NUCLEOTIDE SEQUENCE</scope>
    <source>
        <strain evidence="2">E1425</strain>
    </source>
</reference>
<protein>
    <submittedName>
        <fullName evidence="2">Uncharacterized protein</fullName>
    </submittedName>
</protein>
<dbReference type="EMBL" id="BQFW01000016">
    <property type="protein sequence ID" value="GJJ79213.1"/>
    <property type="molecule type" value="Genomic_DNA"/>
</dbReference>
<organism evidence="2 3">
    <name type="scientific">Entomortierella parvispora</name>
    <dbReference type="NCBI Taxonomy" id="205924"/>
    <lineage>
        <taxon>Eukaryota</taxon>
        <taxon>Fungi</taxon>
        <taxon>Fungi incertae sedis</taxon>
        <taxon>Mucoromycota</taxon>
        <taxon>Mortierellomycotina</taxon>
        <taxon>Mortierellomycetes</taxon>
        <taxon>Mortierellales</taxon>
        <taxon>Mortierellaceae</taxon>
        <taxon>Entomortierella</taxon>
    </lineage>
</organism>
<accession>A0A9P3HMV4</accession>
<evidence type="ECO:0000256" key="1">
    <source>
        <dbReference type="SAM" id="MobiDB-lite"/>
    </source>
</evidence>
<keyword evidence="3" id="KW-1185">Reference proteome</keyword>
<proteinExistence type="predicted"/>
<name>A0A9P3HMV4_9FUNG</name>
<sequence length="87" mass="9011">MRFGADSAAAALCRGCPRLTTDGRSCGPSFKPMQTDCSKLVCFAPSGRLPPTSPGLGARGGFSSPIHSPLVSRGNGAREATRHQLSH</sequence>
<evidence type="ECO:0000313" key="2">
    <source>
        <dbReference type="EMBL" id="GJJ79213.1"/>
    </source>
</evidence>